<comment type="caution">
    <text evidence="2">The sequence shown here is derived from an EMBL/GenBank/DDBJ whole genome shotgun (WGS) entry which is preliminary data.</text>
</comment>
<proteinExistence type="predicted"/>
<dbReference type="RefSeq" id="WP_115852847.1">
    <property type="nucleotide sequence ID" value="NZ_QRDJ01000006.1"/>
</dbReference>
<evidence type="ECO:0000313" key="2">
    <source>
        <dbReference type="EMBL" id="REC95879.1"/>
    </source>
</evidence>
<dbReference type="InterPro" id="IPR050312">
    <property type="entry name" value="IolE/XylAMocC-like"/>
</dbReference>
<dbReference type="PANTHER" id="PTHR12110:SF21">
    <property type="entry name" value="XYLOSE ISOMERASE-LIKE TIM BARREL DOMAIN-CONTAINING PROTEIN"/>
    <property type="match status" value="1"/>
</dbReference>
<evidence type="ECO:0000259" key="1">
    <source>
        <dbReference type="Pfam" id="PF01261"/>
    </source>
</evidence>
<organism evidence="2 3">
    <name type="scientific">Kushneria indalinina DSM 14324</name>
    <dbReference type="NCBI Taxonomy" id="1122140"/>
    <lineage>
        <taxon>Bacteria</taxon>
        <taxon>Pseudomonadati</taxon>
        <taxon>Pseudomonadota</taxon>
        <taxon>Gammaproteobacteria</taxon>
        <taxon>Oceanospirillales</taxon>
        <taxon>Halomonadaceae</taxon>
        <taxon>Kushneria</taxon>
    </lineage>
</organism>
<dbReference type="EMBL" id="QRDJ01000006">
    <property type="protein sequence ID" value="REC95879.1"/>
    <property type="molecule type" value="Genomic_DNA"/>
</dbReference>
<dbReference type="AlphaFoldDB" id="A0A3D9E007"/>
<accession>A0A3D9E007</accession>
<reference evidence="2 3" key="1">
    <citation type="submission" date="2018-07" db="EMBL/GenBank/DDBJ databases">
        <title>Genomic Encyclopedia of Type Strains, Phase IV (KMG-IV): sequencing the most valuable type-strain genomes for metagenomic binning, comparative biology and taxonomic classification.</title>
        <authorList>
            <person name="Goeker M."/>
        </authorList>
    </citation>
    <scope>NUCLEOTIDE SEQUENCE [LARGE SCALE GENOMIC DNA]</scope>
    <source>
        <strain evidence="2 3">DSM 14324</strain>
    </source>
</reference>
<dbReference type="SUPFAM" id="SSF51658">
    <property type="entry name" value="Xylose isomerase-like"/>
    <property type="match status" value="1"/>
</dbReference>
<keyword evidence="2" id="KW-0413">Isomerase</keyword>
<dbReference type="Proteomes" id="UP000256334">
    <property type="component" value="Unassembled WGS sequence"/>
</dbReference>
<evidence type="ECO:0000313" key="3">
    <source>
        <dbReference type="Proteomes" id="UP000256334"/>
    </source>
</evidence>
<gene>
    <name evidence="2" type="ORF">C8D72_0547</name>
</gene>
<protein>
    <submittedName>
        <fullName evidence="2">Sugar phosphate isomerase/epimerase</fullName>
    </submittedName>
</protein>
<sequence length="310" mass="34957">MSNPAKRIRIGTMIAASGGEAATRIDEIADLGFESFEPFFWQTTNGQDLAELGRRCRDAIGDRDITLSTLGMFGNPLEDKPLDRDTLQGWKDCIDNAHHFGATCVAGFTGRLRGRSIPDSLPRYREIWSDLAKRAADKGVRIAFENCAMDGNWQSGDWNIAHTPDAWEMMFNETPDDNIGLEWEPCHQQVYLIDPLPQIRKWGDRIFHVHGKDATIRWDVIREHGIFGRLPHVFMRTPGFGDSNWSDIITELRLAGYEGAIDIEGWHDPVYRDDLEMTGQVQALNYLKTCRGGDFVPGTGRYEGGDPSLL</sequence>
<dbReference type="InterPro" id="IPR013022">
    <property type="entry name" value="Xyl_isomerase-like_TIM-brl"/>
</dbReference>
<dbReference type="GO" id="GO:0016853">
    <property type="term" value="F:isomerase activity"/>
    <property type="evidence" value="ECO:0007669"/>
    <property type="project" value="UniProtKB-KW"/>
</dbReference>
<dbReference type="InterPro" id="IPR036237">
    <property type="entry name" value="Xyl_isomerase-like_sf"/>
</dbReference>
<dbReference type="Pfam" id="PF01261">
    <property type="entry name" value="AP_endonuc_2"/>
    <property type="match status" value="1"/>
</dbReference>
<name>A0A3D9E007_9GAMM</name>
<dbReference type="PANTHER" id="PTHR12110">
    <property type="entry name" value="HYDROXYPYRUVATE ISOMERASE"/>
    <property type="match status" value="1"/>
</dbReference>
<dbReference type="OrthoDB" id="9804047at2"/>
<keyword evidence="3" id="KW-1185">Reference proteome</keyword>
<dbReference type="Gene3D" id="3.20.20.150">
    <property type="entry name" value="Divalent-metal-dependent TIM barrel enzymes"/>
    <property type="match status" value="1"/>
</dbReference>
<feature type="domain" description="Xylose isomerase-like TIM barrel" evidence="1">
    <location>
        <begin position="25"/>
        <end position="277"/>
    </location>
</feature>